<sequence length="41" mass="4679">MSCRSNSREGFIIRKATKQEAADKDFVAYLYVFIGLANTYT</sequence>
<gene>
    <name evidence="1" type="ORF">APHMUC_0363</name>
</gene>
<evidence type="ECO:0000313" key="1">
    <source>
        <dbReference type="EMBL" id="KJV64407.1"/>
    </source>
</evidence>
<evidence type="ECO:0000313" key="2">
    <source>
        <dbReference type="Proteomes" id="UP000033441"/>
    </source>
</evidence>
<name>A0A0F3N9M9_ANAPH</name>
<dbReference type="Proteomes" id="UP000033441">
    <property type="component" value="Unassembled WGS sequence"/>
</dbReference>
<protein>
    <submittedName>
        <fullName evidence="1">Uncharacterized protein</fullName>
    </submittedName>
</protein>
<accession>A0A0F3N9M9</accession>
<organism evidence="1 2">
    <name type="scientific">Anaplasma phagocytophilum str. ApMUC09</name>
    <dbReference type="NCBI Taxonomy" id="1359152"/>
    <lineage>
        <taxon>Bacteria</taxon>
        <taxon>Pseudomonadati</taxon>
        <taxon>Pseudomonadota</taxon>
        <taxon>Alphaproteobacteria</taxon>
        <taxon>Rickettsiales</taxon>
        <taxon>Anaplasmataceae</taxon>
        <taxon>Anaplasma</taxon>
        <taxon>phagocytophilum group</taxon>
    </lineage>
</organism>
<comment type="caution">
    <text evidence="1">The sequence shown here is derived from an EMBL/GenBank/DDBJ whole genome shotgun (WGS) entry which is preliminary data.</text>
</comment>
<proteinExistence type="predicted"/>
<dbReference type="PATRIC" id="fig|1359152.3.peg.381"/>
<reference evidence="1 2" key="1">
    <citation type="submission" date="2015-02" db="EMBL/GenBank/DDBJ databases">
        <title>Genome Sequencing of Rickettsiales.</title>
        <authorList>
            <person name="Daugherty S.C."/>
            <person name="Su Q."/>
            <person name="Abolude K."/>
            <person name="Beier-Sexton M."/>
            <person name="Carlyon J.A."/>
            <person name="Carter R."/>
            <person name="Day N.P."/>
            <person name="Dumler S.J."/>
            <person name="Dyachenko V."/>
            <person name="Godinez A."/>
            <person name="Kurtti T.J."/>
            <person name="Lichay M."/>
            <person name="Mullins K.E."/>
            <person name="Ott S."/>
            <person name="Pappas-Brown V."/>
            <person name="Paris D.H."/>
            <person name="Patel P."/>
            <person name="Richards A.L."/>
            <person name="Sadzewicz L."/>
            <person name="Sears K."/>
            <person name="Seidman D."/>
            <person name="Sengamalay N."/>
            <person name="Stenos J."/>
            <person name="Tallon L.J."/>
            <person name="Vincent G."/>
            <person name="Fraser C.M."/>
            <person name="Munderloh U."/>
            <person name="Dunning-Hotopp J.C."/>
        </authorList>
    </citation>
    <scope>NUCLEOTIDE SEQUENCE [LARGE SCALE GENOMIC DNA]</scope>
    <source>
        <strain evidence="1 2">ApMUC09</strain>
    </source>
</reference>
<dbReference type="AlphaFoldDB" id="A0A0F3N9M9"/>
<dbReference type="EMBL" id="LANV01000001">
    <property type="protein sequence ID" value="KJV64407.1"/>
    <property type="molecule type" value="Genomic_DNA"/>
</dbReference>